<feature type="compositionally biased region" description="Basic and acidic residues" evidence="2">
    <location>
        <begin position="1"/>
        <end position="16"/>
    </location>
</feature>
<feature type="region of interest" description="Disordered" evidence="2">
    <location>
        <begin position="1"/>
        <end position="28"/>
    </location>
</feature>
<feature type="coiled-coil region" evidence="1">
    <location>
        <begin position="62"/>
        <end position="89"/>
    </location>
</feature>
<dbReference type="Proteomes" id="UP001235939">
    <property type="component" value="Chromosome 20"/>
</dbReference>
<reference evidence="3 4" key="1">
    <citation type="submission" date="2022-01" db="EMBL/GenBank/DDBJ databases">
        <title>A chromosomal length assembly of Cordylochernes scorpioides.</title>
        <authorList>
            <person name="Zeh D."/>
            <person name="Zeh J."/>
        </authorList>
    </citation>
    <scope>NUCLEOTIDE SEQUENCE [LARGE SCALE GENOMIC DNA]</scope>
    <source>
        <strain evidence="3">IN4F17</strain>
        <tissue evidence="3">Whole Body</tissue>
    </source>
</reference>
<evidence type="ECO:0000313" key="4">
    <source>
        <dbReference type="Proteomes" id="UP001235939"/>
    </source>
</evidence>
<dbReference type="EMBL" id="CP092882">
    <property type="protein sequence ID" value="UYV81257.1"/>
    <property type="molecule type" value="Genomic_DNA"/>
</dbReference>
<dbReference type="InterPro" id="IPR005312">
    <property type="entry name" value="DUF1759"/>
</dbReference>
<evidence type="ECO:0000256" key="2">
    <source>
        <dbReference type="SAM" id="MobiDB-lite"/>
    </source>
</evidence>
<name>A0ABY6LM40_9ARAC</name>
<protein>
    <submittedName>
        <fullName evidence="3">Uncharacterized protein</fullName>
    </submittedName>
</protein>
<dbReference type="Pfam" id="PF03564">
    <property type="entry name" value="DUF1759"/>
    <property type="match status" value="1"/>
</dbReference>
<gene>
    <name evidence="3" type="ORF">LAZ67_20000524</name>
</gene>
<organism evidence="3 4">
    <name type="scientific">Cordylochernes scorpioides</name>
    <dbReference type="NCBI Taxonomy" id="51811"/>
    <lineage>
        <taxon>Eukaryota</taxon>
        <taxon>Metazoa</taxon>
        <taxon>Ecdysozoa</taxon>
        <taxon>Arthropoda</taxon>
        <taxon>Chelicerata</taxon>
        <taxon>Arachnida</taxon>
        <taxon>Pseudoscorpiones</taxon>
        <taxon>Cheliferoidea</taxon>
        <taxon>Chernetidae</taxon>
        <taxon>Cordylochernes</taxon>
    </lineage>
</organism>
<evidence type="ECO:0000313" key="3">
    <source>
        <dbReference type="EMBL" id="UYV81257.1"/>
    </source>
</evidence>
<proteinExistence type="predicted"/>
<accession>A0ABY6LM40</accession>
<evidence type="ECO:0000256" key="1">
    <source>
        <dbReference type="SAM" id="Coils"/>
    </source>
</evidence>
<keyword evidence="1" id="KW-0175">Coiled coil</keyword>
<keyword evidence="4" id="KW-1185">Reference proteome</keyword>
<sequence>MFSEGREDVNDKEHAGRPSTSTTDEKINEVEKMILANRRNTVREVSKIFSLRAIKNPSAKCLHEFMDVCNEAIRNLETLELKRNQLVDVILVHFLQQKLSENLRTYPVAITADIEKMYRQIRIHPEDADYQRILWRPSPEEPVVDYRLLTIGIVRCSPPVSALQI</sequence>